<dbReference type="InterPro" id="IPR021109">
    <property type="entry name" value="Peptidase_aspartic_dom_sf"/>
</dbReference>
<reference evidence="1" key="1">
    <citation type="submission" date="2020-06" db="EMBL/GenBank/DDBJ databases">
        <authorList>
            <person name="Li T."/>
            <person name="Hu X."/>
            <person name="Zhang T."/>
            <person name="Song X."/>
            <person name="Zhang H."/>
            <person name="Dai N."/>
            <person name="Sheng W."/>
            <person name="Hou X."/>
            <person name="Wei L."/>
        </authorList>
    </citation>
    <scope>NUCLEOTIDE SEQUENCE</scope>
    <source>
        <strain evidence="1">KEN8</strain>
        <tissue evidence="1">Leaf</tissue>
    </source>
</reference>
<accession>A0AAW2N1K8</accession>
<dbReference type="Gene3D" id="2.40.70.10">
    <property type="entry name" value="Acid Proteases"/>
    <property type="match status" value="1"/>
</dbReference>
<dbReference type="PANTHER" id="PTHR33240:SF8">
    <property type="entry name" value="OS03G0439900 PROTEIN"/>
    <property type="match status" value="1"/>
</dbReference>
<dbReference type="PANTHER" id="PTHR33240">
    <property type="entry name" value="OS08G0508500 PROTEIN"/>
    <property type="match status" value="1"/>
</dbReference>
<dbReference type="AlphaFoldDB" id="A0AAW2N1K8"/>
<comment type="caution">
    <text evidence="1">The sequence shown here is derived from an EMBL/GenBank/DDBJ whole genome shotgun (WGS) entry which is preliminary data.</text>
</comment>
<proteinExistence type="predicted"/>
<organism evidence="1">
    <name type="scientific">Sesamum calycinum</name>
    <dbReference type="NCBI Taxonomy" id="2727403"/>
    <lineage>
        <taxon>Eukaryota</taxon>
        <taxon>Viridiplantae</taxon>
        <taxon>Streptophyta</taxon>
        <taxon>Embryophyta</taxon>
        <taxon>Tracheophyta</taxon>
        <taxon>Spermatophyta</taxon>
        <taxon>Magnoliopsida</taxon>
        <taxon>eudicotyledons</taxon>
        <taxon>Gunneridae</taxon>
        <taxon>Pentapetalae</taxon>
        <taxon>asterids</taxon>
        <taxon>lamiids</taxon>
        <taxon>Lamiales</taxon>
        <taxon>Pedaliaceae</taxon>
        <taxon>Sesamum</taxon>
    </lineage>
</organism>
<sequence length="128" mass="14228">MDVANFQTRKLLADNRSSIGIILMEVLRKMDLDRVALKPVSTLLRGFGGSEVVPLGTIDLPTSLGEDWSKKTMMPKYLVADEPFAYNMILGRTSLNKFRVVVSTFHQKLKFATRGGIGVVRGDQIDVN</sequence>
<dbReference type="EMBL" id="JACGWM010000012">
    <property type="protein sequence ID" value="KAL0337417.1"/>
    <property type="molecule type" value="Genomic_DNA"/>
</dbReference>
<name>A0AAW2N1K8_9LAMI</name>
<evidence type="ECO:0000313" key="1">
    <source>
        <dbReference type="EMBL" id="KAL0337417.1"/>
    </source>
</evidence>
<protein>
    <submittedName>
        <fullName evidence="1">Uncharacterized protein</fullName>
    </submittedName>
</protein>
<gene>
    <name evidence="1" type="ORF">Scaly_2016800</name>
</gene>
<reference evidence="1" key="2">
    <citation type="journal article" date="2024" name="Plant">
        <title>Genomic evolution and insights into agronomic trait innovations of Sesamum species.</title>
        <authorList>
            <person name="Miao H."/>
            <person name="Wang L."/>
            <person name="Qu L."/>
            <person name="Liu H."/>
            <person name="Sun Y."/>
            <person name="Le M."/>
            <person name="Wang Q."/>
            <person name="Wei S."/>
            <person name="Zheng Y."/>
            <person name="Lin W."/>
            <person name="Duan Y."/>
            <person name="Cao H."/>
            <person name="Xiong S."/>
            <person name="Wang X."/>
            <person name="Wei L."/>
            <person name="Li C."/>
            <person name="Ma Q."/>
            <person name="Ju M."/>
            <person name="Zhao R."/>
            <person name="Li G."/>
            <person name="Mu C."/>
            <person name="Tian Q."/>
            <person name="Mei H."/>
            <person name="Zhang T."/>
            <person name="Gao T."/>
            <person name="Zhang H."/>
        </authorList>
    </citation>
    <scope>NUCLEOTIDE SEQUENCE</scope>
    <source>
        <strain evidence="1">KEN8</strain>
    </source>
</reference>